<comment type="caution">
    <text evidence="1">The sequence shown here is derived from an EMBL/GenBank/DDBJ whole genome shotgun (WGS) entry which is preliminary data.</text>
</comment>
<dbReference type="InParanoid" id="A0A263D501"/>
<evidence type="ECO:0000313" key="1">
    <source>
        <dbReference type="EMBL" id="OZM73572.1"/>
    </source>
</evidence>
<dbReference type="OrthoDB" id="5240615at2"/>
<accession>A0A263D501</accession>
<dbReference type="AlphaFoldDB" id="A0A263D501"/>
<dbReference type="Proteomes" id="UP000242444">
    <property type="component" value="Unassembled WGS sequence"/>
</dbReference>
<protein>
    <submittedName>
        <fullName evidence="1">Uncharacterized protein</fullName>
    </submittedName>
</protein>
<gene>
    <name evidence="1" type="ORF">CFN78_08545</name>
</gene>
<name>A0A263D501_9PSEU</name>
<evidence type="ECO:0000313" key="2">
    <source>
        <dbReference type="Proteomes" id="UP000242444"/>
    </source>
</evidence>
<keyword evidence="2" id="KW-1185">Reference proteome</keyword>
<dbReference type="EMBL" id="NKYE01000004">
    <property type="protein sequence ID" value="OZM73572.1"/>
    <property type="molecule type" value="Genomic_DNA"/>
</dbReference>
<dbReference type="RefSeq" id="WP_094862089.1">
    <property type="nucleotide sequence ID" value="NZ_NKYE01000004.1"/>
</dbReference>
<reference evidence="1 2" key="1">
    <citation type="submission" date="2017-07" db="EMBL/GenBank/DDBJ databases">
        <title>Amycolatopsis antarcticus sp. nov., isolated from the surface of an Antarcticus brown macroalga.</title>
        <authorList>
            <person name="Wang J."/>
            <person name="Leiva S."/>
            <person name="Huang J."/>
            <person name="Huang Y."/>
        </authorList>
    </citation>
    <scope>NUCLEOTIDE SEQUENCE [LARGE SCALE GENOMIC DNA]</scope>
    <source>
        <strain evidence="1 2">AU-G6</strain>
    </source>
</reference>
<sequence>MFGKFLAFVYSGRYLHGVRLAVADVTTGGTTLISRSGLNDLIGDYEKAHRLLDQVVSILEDASVMISGAGEGFTRQSVDMINHGNDLCVQLRKVRDQLKDVTPDD</sequence>
<organism evidence="1 2">
    <name type="scientific">Amycolatopsis antarctica</name>
    <dbReference type="NCBI Taxonomy" id="1854586"/>
    <lineage>
        <taxon>Bacteria</taxon>
        <taxon>Bacillati</taxon>
        <taxon>Actinomycetota</taxon>
        <taxon>Actinomycetes</taxon>
        <taxon>Pseudonocardiales</taxon>
        <taxon>Pseudonocardiaceae</taxon>
        <taxon>Amycolatopsis</taxon>
    </lineage>
</organism>
<proteinExistence type="predicted"/>